<dbReference type="Gene3D" id="3.40.225.10">
    <property type="entry name" value="Class II aldolase/adducin N-terminal domain"/>
    <property type="match status" value="1"/>
</dbReference>
<dbReference type="GO" id="GO:0005829">
    <property type="term" value="C:cytosol"/>
    <property type="evidence" value="ECO:0007669"/>
    <property type="project" value="TreeGrafter"/>
</dbReference>
<keyword evidence="5" id="KW-1185">Reference proteome</keyword>
<evidence type="ECO:0000313" key="5">
    <source>
        <dbReference type="Proteomes" id="UP000502508"/>
    </source>
</evidence>
<sequence>MECAVEDLRLDVADAHLALAVAGQADMVWGHASLRDPQGRGVWMKAAGWGFEEIIPERVVLVSPGGEVVEGDGRRHIEYPIHTQLMAARPDVAAVVHGHAPATSVFASLGVPLRALSHDAVPFVDPDVPRFTETGDLIRDDRLGAALASAVGSAAGALIPGHGFVVVGPSLAVAVMRAVLLDRACRNHLAALSAGGPARWSDASEVAAKRESVWAPAQYQAGYDYLVRRARAGKDS</sequence>
<protein>
    <recommendedName>
        <fullName evidence="3">Class II aldolase/adducin N-terminal domain-containing protein</fullName>
    </recommendedName>
</protein>
<dbReference type="SUPFAM" id="SSF53639">
    <property type="entry name" value="AraD/HMP-PK domain-like"/>
    <property type="match status" value="1"/>
</dbReference>
<evidence type="ECO:0000256" key="1">
    <source>
        <dbReference type="ARBA" id="ARBA00022723"/>
    </source>
</evidence>
<keyword evidence="2" id="KW-0456">Lyase</keyword>
<dbReference type="Pfam" id="PF00596">
    <property type="entry name" value="Aldolase_II"/>
    <property type="match status" value="1"/>
</dbReference>
<dbReference type="GO" id="GO:0019323">
    <property type="term" value="P:pentose catabolic process"/>
    <property type="evidence" value="ECO:0007669"/>
    <property type="project" value="TreeGrafter"/>
</dbReference>
<dbReference type="GO" id="GO:0016832">
    <property type="term" value="F:aldehyde-lyase activity"/>
    <property type="evidence" value="ECO:0007669"/>
    <property type="project" value="TreeGrafter"/>
</dbReference>
<feature type="domain" description="Class II aldolase/adducin N-terminal" evidence="3">
    <location>
        <begin position="10"/>
        <end position="189"/>
    </location>
</feature>
<evidence type="ECO:0000256" key="2">
    <source>
        <dbReference type="ARBA" id="ARBA00023239"/>
    </source>
</evidence>
<dbReference type="SMART" id="SM01007">
    <property type="entry name" value="Aldolase_II"/>
    <property type="match status" value="1"/>
</dbReference>
<dbReference type="EMBL" id="AP022870">
    <property type="protein sequence ID" value="BCB75243.1"/>
    <property type="molecule type" value="Genomic_DNA"/>
</dbReference>
<reference evidence="4 5" key="1">
    <citation type="submission" date="2020-03" db="EMBL/GenBank/DDBJ databases">
        <title>Whole genome shotgun sequence of Phytohabitans flavus NBRC 107702.</title>
        <authorList>
            <person name="Komaki H."/>
            <person name="Tamura T."/>
        </authorList>
    </citation>
    <scope>NUCLEOTIDE SEQUENCE [LARGE SCALE GENOMIC DNA]</scope>
    <source>
        <strain evidence="4 5">NBRC 107702</strain>
    </source>
</reference>
<dbReference type="AlphaFoldDB" id="A0A6F8XN49"/>
<reference evidence="4 5" key="2">
    <citation type="submission" date="2020-03" db="EMBL/GenBank/DDBJ databases">
        <authorList>
            <person name="Ichikawa N."/>
            <person name="Kimura A."/>
            <person name="Kitahashi Y."/>
            <person name="Uohara A."/>
        </authorList>
    </citation>
    <scope>NUCLEOTIDE SEQUENCE [LARGE SCALE GENOMIC DNA]</scope>
    <source>
        <strain evidence="4 5">NBRC 107702</strain>
    </source>
</reference>
<dbReference type="PANTHER" id="PTHR22789">
    <property type="entry name" value="FUCULOSE PHOSPHATE ALDOLASE"/>
    <property type="match status" value="1"/>
</dbReference>
<dbReference type="InterPro" id="IPR036409">
    <property type="entry name" value="Aldolase_II/adducin_N_sf"/>
</dbReference>
<gene>
    <name evidence="4" type="ORF">Pflav_016530</name>
</gene>
<evidence type="ECO:0000313" key="4">
    <source>
        <dbReference type="EMBL" id="BCB75243.1"/>
    </source>
</evidence>
<dbReference type="PANTHER" id="PTHR22789:SF0">
    <property type="entry name" value="3-OXO-TETRONATE 4-PHOSPHATE DECARBOXYLASE-RELATED"/>
    <property type="match status" value="1"/>
</dbReference>
<evidence type="ECO:0000259" key="3">
    <source>
        <dbReference type="SMART" id="SM01007"/>
    </source>
</evidence>
<dbReference type="Proteomes" id="UP000502508">
    <property type="component" value="Chromosome"/>
</dbReference>
<organism evidence="4 5">
    <name type="scientific">Phytohabitans flavus</name>
    <dbReference type="NCBI Taxonomy" id="1076124"/>
    <lineage>
        <taxon>Bacteria</taxon>
        <taxon>Bacillati</taxon>
        <taxon>Actinomycetota</taxon>
        <taxon>Actinomycetes</taxon>
        <taxon>Micromonosporales</taxon>
        <taxon>Micromonosporaceae</taxon>
    </lineage>
</organism>
<dbReference type="InterPro" id="IPR050197">
    <property type="entry name" value="Aldolase_class_II_sugar_metab"/>
</dbReference>
<name>A0A6F8XN49_9ACTN</name>
<proteinExistence type="predicted"/>
<keyword evidence="1" id="KW-0479">Metal-binding</keyword>
<dbReference type="GO" id="GO:0046872">
    <property type="term" value="F:metal ion binding"/>
    <property type="evidence" value="ECO:0007669"/>
    <property type="project" value="UniProtKB-KW"/>
</dbReference>
<dbReference type="InterPro" id="IPR001303">
    <property type="entry name" value="Aldolase_II/adducin_N"/>
</dbReference>
<dbReference type="KEGG" id="pfla:Pflav_016530"/>
<accession>A0A6F8XN49</accession>